<reference evidence="3" key="1">
    <citation type="submission" date="2016-08" db="EMBL/GenBank/DDBJ databases">
        <authorList>
            <person name="Seilhamer J.J."/>
        </authorList>
    </citation>
    <scope>NUCLEOTIDE SEQUENCE</scope>
    <source>
        <strain evidence="3">86</strain>
    </source>
</reference>
<evidence type="ECO:0000313" key="3">
    <source>
        <dbReference type="EMBL" id="SCM74157.1"/>
    </source>
</evidence>
<protein>
    <submittedName>
        <fullName evidence="3">3-oxoacyl-(Acyl-carrier-protein) reductase</fullName>
        <ecNumber evidence="3">1.1.1.100</ecNumber>
    </submittedName>
</protein>
<dbReference type="Gene3D" id="3.40.50.720">
    <property type="entry name" value="NAD(P)-binding Rossmann-like Domain"/>
    <property type="match status" value="1"/>
</dbReference>
<evidence type="ECO:0000256" key="1">
    <source>
        <dbReference type="ARBA" id="ARBA00006484"/>
    </source>
</evidence>
<dbReference type="FunFam" id="3.40.50.720:FF:000240">
    <property type="entry name" value="SDR family oxidoreductase"/>
    <property type="match status" value="1"/>
</dbReference>
<comment type="similarity">
    <text evidence="1">Belongs to the short-chain dehydrogenases/reductases (SDR) family.</text>
</comment>
<gene>
    <name evidence="3" type="ORF">KL86PLE_130109</name>
</gene>
<keyword evidence="2 3" id="KW-0560">Oxidoreductase</keyword>
<proteinExistence type="inferred from homology"/>
<dbReference type="InterPro" id="IPR002347">
    <property type="entry name" value="SDR_fam"/>
</dbReference>
<dbReference type="RefSeq" id="WP_288199671.1">
    <property type="nucleotide sequence ID" value="NZ_LT608334.1"/>
</dbReference>
<dbReference type="GO" id="GO:0004316">
    <property type="term" value="F:3-oxoacyl-[acyl-carrier-protein] reductase (NADPH) activity"/>
    <property type="evidence" value="ECO:0007669"/>
    <property type="project" value="UniProtKB-EC"/>
</dbReference>
<sequence length="256" mass="26954">MAYLDELFGLKGKTAFVTGGAQGIGKVVALGMARAGMDVAIVDINKEKAEETAHEVAACGVRSLALAADVTSVEDVDRMVEAVVGDFGRLDVAFNNAGIASNLPSESTPLADWKNVIEVNLIGVFLTARAAGRQMIAQGGGSIVNTASMSGHIVNRPQPQSAYNASKSGVIQLTKSLAVEWAPHKVRVNSISPGYIRTEMTVHVRRDWQDSWMAQSVTPVMGRPEDLVAGVLYFASDAAAFTTGADLVMDGGFTVV</sequence>
<dbReference type="AlphaFoldDB" id="A0A212L9J8"/>
<dbReference type="PRINTS" id="PR00080">
    <property type="entry name" value="SDRFAMILY"/>
</dbReference>
<dbReference type="PANTHER" id="PTHR42760">
    <property type="entry name" value="SHORT-CHAIN DEHYDROGENASES/REDUCTASES FAMILY MEMBER"/>
    <property type="match status" value="1"/>
</dbReference>
<dbReference type="InterPro" id="IPR020904">
    <property type="entry name" value="Sc_DH/Rdtase_CS"/>
</dbReference>
<dbReference type="Pfam" id="PF13561">
    <property type="entry name" value="adh_short_C2"/>
    <property type="match status" value="1"/>
</dbReference>
<dbReference type="EC" id="1.1.1.100" evidence="3"/>
<evidence type="ECO:0000256" key="2">
    <source>
        <dbReference type="ARBA" id="ARBA00023002"/>
    </source>
</evidence>
<dbReference type="SUPFAM" id="SSF51735">
    <property type="entry name" value="NAD(P)-binding Rossmann-fold domains"/>
    <property type="match status" value="1"/>
</dbReference>
<dbReference type="PROSITE" id="PS00061">
    <property type="entry name" value="ADH_SHORT"/>
    <property type="match status" value="1"/>
</dbReference>
<dbReference type="PANTHER" id="PTHR42760:SF115">
    <property type="entry name" value="3-OXOACYL-[ACYL-CARRIER-PROTEIN] REDUCTASE FABG"/>
    <property type="match status" value="1"/>
</dbReference>
<name>A0A212L9J8_9HYPH</name>
<accession>A0A212L9J8</accession>
<dbReference type="PRINTS" id="PR00081">
    <property type="entry name" value="GDHRDH"/>
</dbReference>
<dbReference type="EMBL" id="FMJD01000005">
    <property type="protein sequence ID" value="SCM74157.1"/>
    <property type="molecule type" value="Genomic_DNA"/>
</dbReference>
<dbReference type="InterPro" id="IPR036291">
    <property type="entry name" value="NAD(P)-bd_dom_sf"/>
</dbReference>
<organism evidence="3">
    <name type="scientific">uncultured Pleomorphomonas sp</name>
    <dbReference type="NCBI Taxonomy" id="442121"/>
    <lineage>
        <taxon>Bacteria</taxon>
        <taxon>Pseudomonadati</taxon>
        <taxon>Pseudomonadota</taxon>
        <taxon>Alphaproteobacteria</taxon>
        <taxon>Hyphomicrobiales</taxon>
        <taxon>Pleomorphomonadaceae</taxon>
        <taxon>Pleomorphomonas</taxon>
        <taxon>environmental samples</taxon>
    </lineage>
</organism>
<dbReference type="GO" id="GO:0005975">
    <property type="term" value="P:carbohydrate metabolic process"/>
    <property type="evidence" value="ECO:0007669"/>
    <property type="project" value="UniProtKB-ARBA"/>
</dbReference>